<dbReference type="SMART" id="SM00950">
    <property type="entry name" value="Piwi"/>
    <property type="match status" value="1"/>
</dbReference>
<gene>
    <name evidence="2" type="ORF">PAC_17185</name>
</gene>
<reference evidence="2 3" key="1">
    <citation type="submission" date="2016-03" db="EMBL/GenBank/DDBJ databases">
        <authorList>
            <person name="Ploux O."/>
        </authorList>
    </citation>
    <scope>NUCLEOTIDE SEQUENCE [LARGE SCALE GENOMIC DNA]</scope>
    <source>
        <strain evidence="2 3">UAMH 11012</strain>
    </source>
</reference>
<dbReference type="Pfam" id="PF02171">
    <property type="entry name" value="Piwi"/>
    <property type="match status" value="1"/>
</dbReference>
<dbReference type="InterPro" id="IPR012337">
    <property type="entry name" value="RNaseH-like_sf"/>
</dbReference>
<name>A0A1L7XQG2_9HELO</name>
<dbReference type="AlphaFoldDB" id="A0A1L7XQG2"/>
<dbReference type="InterPro" id="IPR003165">
    <property type="entry name" value="Piwi"/>
</dbReference>
<dbReference type="EMBL" id="FJOG01000043">
    <property type="protein sequence ID" value="CZR67286.1"/>
    <property type="molecule type" value="Genomic_DNA"/>
</dbReference>
<dbReference type="Gene3D" id="3.30.420.10">
    <property type="entry name" value="Ribonuclease H-like superfamily/Ribonuclease H"/>
    <property type="match status" value="2"/>
</dbReference>
<organism evidence="2 3">
    <name type="scientific">Phialocephala subalpina</name>
    <dbReference type="NCBI Taxonomy" id="576137"/>
    <lineage>
        <taxon>Eukaryota</taxon>
        <taxon>Fungi</taxon>
        <taxon>Dikarya</taxon>
        <taxon>Ascomycota</taxon>
        <taxon>Pezizomycotina</taxon>
        <taxon>Leotiomycetes</taxon>
        <taxon>Helotiales</taxon>
        <taxon>Mollisiaceae</taxon>
        <taxon>Phialocephala</taxon>
        <taxon>Phialocephala fortinii species complex</taxon>
    </lineage>
</organism>
<dbReference type="PANTHER" id="PTHR22891">
    <property type="entry name" value="EUKARYOTIC TRANSLATION INITIATION FACTOR 2C"/>
    <property type="match status" value="1"/>
</dbReference>
<dbReference type="SUPFAM" id="SSF101690">
    <property type="entry name" value="PAZ domain"/>
    <property type="match status" value="1"/>
</dbReference>
<accession>A0A1L7XQG2</accession>
<proteinExistence type="predicted"/>
<feature type="domain" description="Piwi" evidence="1">
    <location>
        <begin position="367"/>
        <end position="595"/>
    </location>
</feature>
<dbReference type="InterPro" id="IPR036397">
    <property type="entry name" value="RNaseH_sf"/>
</dbReference>
<dbReference type="OrthoDB" id="10252740at2759"/>
<dbReference type="Gene3D" id="2.170.260.10">
    <property type="entry name" value="paz domain"/>
    <property type="match status" value="1"/>
</dbReference>
<protein>
    <recommendedName>
        <fullName evidence="1">Piwi domain-containing protein</fullName>
    </recommendedName>
</protein>
<sequence length="643" mass="72205">MILSSIIFEGQFDLTNLDQLIPSHNTPPLYHPNQDINTLNIIAWHDISHPPWQGTRVKSKFFHAGARQWNLNTGSFTVPAKTGFFTSIRPGESKLLLSVNATTGAFLPAGAVLQDWIPARFNFRYDQIPTAGTCKGIKGLKVTFDLLNPQKQWSVHAVSDRSVLEEGFEQLVGGPSISVYNYMRQKYTGATFNPNAMCVNLSSSNRDVWHPADKLRIVPSQYIVKTLEQHFADQMVKAAERRPLVNEDAILDFALKPLGISPPKQFWNFGTDSSNLALINTGAGILGSQQEEGELTDKNGVYLGPSKDQVRTFGFQLLKQLPQYNVQFSGSVLEDAEATHAGSPGVRRTNFAVVLEQAWTKLGKPTFVLISLATENVTIFSDIKYWTECVKGIPSVCIKPKAIEKNAEKGSNVGDRRLLGNVYMKVNFKLGGINQIVLKEDDSWMDGVHKGTMIVAAIVATFDDRSGCYLGSVRLQNHNTEERVLRFIDRWTPDRKKFPKGQPQRPVHILFYQDGVSESQYAMVYEEELPQIIRVAKLLFYLQSHDSPIGTARPGHYVVIHNGSSYTLDQPQQITMKLCFSGSRATVGFHGRGIRDFPGKTLDQYKGDRSTWKANEYRNTKTDQILSQDNPWHPNLDNTMFYL</sequence>
<dbReference type="InterPro" id="IPR036085">
    <property type="entry name" value="PAZ_dom_sf"/>
</dbReference>
<dbReference type="Gene3D" id="3.40.50.2300">
    <property type="match status" value="1"/>
</dbReference>
<keyword evidence="3" id="KW-1185">Reference proteome</keyword>
<dbReference type="InterPro" id="IPR014811">
    <property type="entry name" value="ArgoL1"/>
</dbReference>
<dbReference type="SUPFAM" id="SSF53098">
    <property type="entry name" value="Ribonuclease H-like"/>
    <property type="match status" value="1"/>
</dbReference>
<dbReference type="Proteomes" id="UP000184330">
    <property type="component" value="Unassembled WGS sequence"/>
</dbReference>
<dbReference type="Pfam" id="PF08699">
    <property type="entry name" value="ArgoL1"/>
    <property type="match status" value="1"/>
</dbReference>
<evidence type="ECO:0000313" key="2">
    <source>
        <dbReference type="EMBL" id="CZR67286.1"/>
    </source>
</evidence>
<evidence type="ECO:0000313" key="3">
    <source>
        <dbReference type="Proteomes" id="UP000184330"/>
    </source>
</evidence>
<dbReference type="GO" id="GO:0003676">
    <property type="term" value="F:nucleic acid binding"/>
    <property type="evidence" value="ECO:0007669"/>
    <property type="project" value="InterPro"/>
</dbReference>
<dbReference type="STRING" id="576137.A0A1L7XQG2"/>
<evidence type="ECO:0000259" key="1">
    <source>
        <dbReference type="SMART" id="SM00950"/>
    </source>
</evidence>